<evidence type="ECO:0000313" key="8">
    <source>
        <dbReference type="Proteomes" id="UP000479756"/>
    </source>
</evidence>
<evidence type="ECO:0000256" key="3">
    <source>
        <dbReference type="ARBA" id="ARBA00022692"/>
    </source>
</evidence>
<dbReference type="Pfam" id="PF09678">
    <property type="entry name" value="Caa3_CtaG"/>
    <property type="match status" value="1"/>
</dbReference>
<evidence type="ECO:0000313" key="7">
    <source>
        <dbReference type="EMBL" id="NEM89964.1"/>
    </source>
</evidence>
<keyword evidence="2" id="KW-1003">Cell membrane</keyword>
<evidence type="ECO:0000256" key="1">
    <source>
        <dbReference type="ARBA" id="ARBA00004651"/>
    </source>
</evidence>
<sequence length="294" mass="31619">MPPFPVLLGSWRLDPVALTLAAVATGLYLWGVARVRARGLSWPPARTAAFLGLGIGSYLVVCLGFLGAFSTELRFAFSTRTALLLFVVPALLALGRPLTLARRALDEPARARVERLMDSRFLRVLGSAMVSPIVAVLVFSVFLTPLAGILRATAVGQGVVTALVPALGLVLVIPLIEAGGSRTGFFVTVEFLLAFVELVMDAIPGIVIRLSGGILDGVHTAVGSGAAWFPSPLRDQQLSGDLLWFIAEIADIPVLVLLFVRWARVDRGEARGFDQLSDEEMAELTRQHLRGRRD</sequence>
<dbReference type="AlphaFoldDB" id="A0A7C9TPI2"/>
<dbReference type="GO" id="GO:0005886">
    <property type="term" value="C:plasma membrane"/>
    <property type="evidence" value="ECO:0007669"/>
    <property type="project" value="UniProtKB-SubCell"/>
</dbReference>
<feature type="transmembrane region" description="Helical" evidence="6">
    <location>
        <begin position="149"/>
        <end position="173"/>
    </location>
</feature>
<keyword evidence="8" id="KW-1185">Reference proteome</keyword>
<dbReference type="InterPro" id="IPR019108">
    <property type="entry name" value="Caa3_assmbl_CtaG-rel"/>
</dbReference>
<organism evidence="7 8">
    <name type="scientific">Galbitalea soli</name>
    <dbReference type="NCBI Taxonomy" id="1268042"/>
    <lineage>
        <taxon>Bacteria</taxon>
        <taxon>Bacillati</taxon>
        <taxon>Actinomycetota</taxon>
        <taxon>Actinomycetes</taxon>
        <taxon>Micrococcales</taxon>
        <taxon>Microbacteriaceae</taxon>
        <taxon>Galbitalea</taxon>
    </lineage>
</organism>
<keyword evidence="5 6" id="KW-0472">Membrane</keyword>
<accession>A0A7C9TPI2</accession>
<proteinExistence type="predicted"/>
<dbReference type="Proteomes" id="UP000479756">
    <property type="component" value="Unassembled WGS sequence"/>
</dbReference>
<feature type="transmembrane region" description="Helical" evidence="6">
    <location>
        <begin position="121"/>
        <end position="143"/>
    </location>
</feature>
<gene>
    <name evidence="7" type="ORF">G3T37_01180</name>
</gene>
<feature type="transmembrane region" description="Helical" evidence="6">
    <location>
        <begin position="81"/>
        <end position="100"/>
    </location>
</feature>
<feature type="transmembrane region" description="Helical" evidence="6">
    <location>
        <begin position="47"/>
        <end position="69"/>
    </location>
</feature>
<feature type="transmembrane region" description="Helical" evidence="6">
    <location>
        <begin position="185"/>
        <end position="208"/>
    </location>
</feature>
<feature type="transmembrane region" description="Helical" evidence="6">
    <location>
        <begin position="16"/>
        <end position="35"/>
    </location>
</feature>
<evidence type="ECO:0000256" key="6">
    <source>
        <dbReference type="SAM" id="Phobius"/>
    </source>
</evidence>
<dbReference type="EMBL" id="JAAGWZ010000001">
    <property type="protein sequence ID" value="NEM89964.1"/>
    <property type="molecule type" value="Genomic_DNA"/>
</dbReference>
<protein>
    <submittedName>
        <fullName evidence="7">Cytochrome c oxidase assembly protein</fullName>
    </submittedName>
</protein>
<comment type="caution">
    <text evidence="7">The sequence shown here is derived from an EMBL/GenBank/DDBJ whole genome shotgun (WGS) entry which is preliminary data.</text>
</comment>
<evidence type="ECO:0000256" key="4">
    <source>
        <dbReference type="ARBA" id="ARBA00022989"/>
    </source>
</evidence>
<feature type="transmembrane region" description="Helical" evidence="6">
    <location>
        <begin position="242"/>
        <end position="263"/>
    </location>
</feature>
<keyword evidence="3 6" id="KW-0812">Transmembrane</keyword>
<dbReference type="RefSeq" id="WP_163472537.1">
    <property type="nucleotide sequence ID" value="NZ_JACCFN010000001.1"/>
</dbReference>
<reference evidence="7 8" key="1">
    <citation type="journal article" date="2014" name="Int. J. Syst. Evol. Microbiol.">
        <title>Description of Galbitalea soli gen. nov., sp. nov., and Frondihabitans sucicola sp. nov.</title>
        <authorList>
            <person name="Kim S.J."/>
            <person name="Lim J.M."/>
            <person name="Ahn J.H."/>
            <person name="Weon H.Y."/>
            <person name="Hamada M."/>
            <person name="Suzuki K."/>
            <person name="Ahn T.Y."/>
            <person name="Kwon S.W."/>
        </authorList>
    </citation>
    <scope>NUCLEOTIDE SEQUENCE [LARGE SCALE GENOMIC DNA]</scope>
    <source>
        <strain evidence="7 8">NBRC 108727</strain>
    </source>
</reference>
<evidence type="ECO:0000256" key="2">
    <source>
        <dbReference type="ARBA" id="ARBA00022475"/>
    </source>
</evidence>
<evidence type="ECO:0000256" key="5">
    <source>
        <dbReference type="ARBA" id="ARBA00023136"/>
    </source>
</evidence>
<name>A0A7C9TPI2_9MICO</name>
<comment type="subcellular location">
    <subcellularLocation>
        <location evidence="1">Cell membrane</location>
        <topology evidence="1">Multi-pass membrane protein</topology>
    </subcellularLocation>
</comment>
<keyword evidence="4 6" id="KW-1133">Transmembrane helix</keyword>